<dbReference type="EMBL" id="MLFN01000008">
    <property type="protein sequence ID" value="ORM54564.1"/>
    <property type="molecule type" value="Genomic_DNA"/>
</dbReference>
<keyword evidence="2" id="KW-1185">Reference proteome</keyword>
<evidence type="ECO:0000313" key="2">
    <source>
        <dbReference type="Proteomes" id="UP000193933"/>
    </source>
</evidence>
<protein>
    <submittedName>
        <fullName evidence="1">Uncharacterized protein</fullName>
    </submittedName>
</protein>
<comment type="caution">
    <text evidence="1">The sequence shown here is derived from an EMBL/GenBank/DDBJ whole genome shotgun (WGS) entry which is preliminary data.</text>
</comment>
<dbReference type="AlphaFoldDB" id="A0A1X1BZV4"/>
<evidence type="ECO:0000313" key="1">
    <source>
        <dbReference type="EMBL" id="ORM54564.1"/>
    </source>
</evidence>
<sequence>MNQSSVKGNKVLGLAIQGVNGKAGLPDTSVTRPSASQLRCAPPAHSHRSVLKYVRMASTAGAQRSK</sequence>
<gene>
    <name evidence="1" type="ORF">HA41_04940</name>
</gene>
<reference evidence="1 2" key="1">
    <citation type="journal article" date="2017" name="Antonie Van Leeuwenhoek">
        <title>Phylogenomic resolution of the bacterial genus Pantoea and its relationship with Erwinia and Tatumella.</title>
        <authorList>
            <person name="Palmer M."/>
            <person name="Steenkamp E.T."/>
            <person name="Coetzee M.P."/>
            <person name="Chan W.Y."/>
            <person name="van Zyl E."/>
            <person name="De Maayer P."/>
            <person name="Coutinho T.A."/>
            <person name="Blom J."/>
            <person name="Smits T.H."/>
            <person name="Duffy B."/>
            <person name="Venter S.N."/>
        </authorList>
    </citation>
    <scope>NUCLEOTIDE SEQUENCE [LARGE SCALE GENOMIC DNA]</scope>
    <source>
        <strain evidence="1 2">LMG 24534</strain>
    </source>
</reference>
<proteinExistence type="predicted"/>
<accession>A0A1X1BZV4</accession>
<dbReference type="Proteomes" id="UP000193933">
    <property type="component" value="Unassembled WGS sequence"/>
</dbReference>
<name>A0A1X1BZV4_9GAMM</name>
<organism evidence="1 2">
    <name type="scientific">Pantoea conspicua</name>
    <dbReference type="NCBI Taxonomy" id="472705"/>
    <lineage>
        <taxon>Bacteria</taxon>
        <taxon>Pseudomonadati</taxon>
        <taxon>Pseudomonadota</taxon>
        <taxon>Gammaproteobacteria</taxon>
        <taxon>Enterobacterales</taxon>
        <taxon>Erwiniaceae</taxon>
        <taxon>Pantoea</taxon>
    </lineage>
</organism>